<dbReference type="GO" id="GO:0005886">
    <property type="term" value="C:plasma membrane"/>
    <property type="evidence" value="ECO:0007669"/>
    <property type="project" value="TreeGrafter"/>
</dbReference>
<dbReference type="PANTHER" id="PTHR19432:SF91">
    <property type="entry name" value="GENERAL ALPHA-GLUCOSIDE PERMEASE"/>
    <property type="match status" value="1"/>
</dbReference>
<feature type="transmembrane region" description="Helical" evidence="6">
    <location>
        <begin position="74"/>
        <end position="96"/>
    </location>
</feature>
<evidence type="ECO:0000313" key="8">
    <source>
        <dbReference type="Proteomes" id="UP000650582"/>
    </source>
</evidence>
<evidence type="ECO:0000256" key="1">
    <source>
        <dbReference type="ARBA" id="ARBA00004141"/>
    </source>
</evidence>
<evidence type="ECO:0000256" key="2">
    <source>
        <dbReference type="ARBA" id="ARBA00022448"/>
    </source>
</evidence>
<dbReference type="PANTHER" id="PTHR19432">
    <property type="entry name" value="SUGAR TRANSPORTER"/>
    <property type="match status" value="1"/>
</dbReference>
<evidence type="ECO:0000256" key="5">
    <source>
        <dbReference type="ARBA" id="ARBA00023136"/>
    </source>
</evidence>
<sequence length="506" mass="54576">MPTYKRVPGPAWVQLPLANLPILGTQFVWSAEMAFVSPYLLELGLTRAHMALVMLAAPFSGLIVQPIIGESLIPLSPLVTGAEVLLIISSLSGALADSSTSRWGRRRPFMLGGSVLCILSLMMLSYAKEISAWITGEDNHASSLGLTRAIAVVAVYCIDFTLNAATAAARALAIDVLPTELQSSSGAWASRMVGAGGIIGFYSGTAALPKLFPALGTSQIAIMSFLASIALLITQFFTSICVIESVHTSTAPRHSLKSHRRFWLFERFAAARRSLRSLPHEVKSVAENAQCAIQFFSWMGWFPAMFFGTVWIGDIYINEALRLGDPRSVTDPTLRAEGTRIGSRAMFYGALLTFVTSILLPYFVKNPDLRARGMESLSLGAEEGSGAVRSAPPPRGFKFTIGLSLCWQLAHITFGLLLLATGFVTSVRAATAIFALQGLCSATTHWVPFAIIATAAHKDAFKTMGPNEEYLAGNLPREQEYLLDSSASERYPPEFAGDAPNRAGYP</sequence>
<dbReference type="SUPFAM" id="SSF103473">
    <property type="entry name" value="MFS general substrate transporter"/>
    <property type="match status" value="1"/>
</dbReference>
<evidence type="ECO:0000256" key="4">
    <source>
        <dbReference type="ARBA" id="ARBA00022989"/>
    </source>
</evidence>
<proteinExistence type="predicted"/>
<comment type="subcellular location">
    <subcellularLocation>
        <location evidence="1">Membrane</location>
        <topology evidence="1">Multi-pass membrane protein</topology>
    </subcellularLocation>
</comment>
<feature type="transmembrane region" description="Helical" evidence="6">
    <location>
        <begin position="108"/>
        <end position="126"/>
    </location>
</feature>
<feature type="transmembrane region" description="Helical" evidence="6">
    <location>
        <begin position="48"/>
        <end position="68"/>
    </location>
</feature>
<feature type="transmembrane region" description="Helical" evidence="6">
    <location>
        <begin position="146"/>
        <end position="167"/>
    </location>
</feature>
<keyword evidence="3 6" id="KW-0812">Transmembrane</keyword>
<keyword evidence="5 6" id="KW-0472">Membrane</keyword>
<protein>
    <submittedName>
        <fullName evidence="7">MFS general substrate transporter</fullName>
    </submittedName>
</protein>
<evidence type="ECO:0000256" key="3">
    <source>
        <dbReference type="ARBA" id="ARBA00022692"/>
    </source>
</evidence>
<dbReference type="Proteomes" id="UP000650582">
    <property type="component" value="Unassembled WGS sequence"/>
</dbReference>
<organism evidence="7 8">
    <name type="scientific">Rhizoctonia solani</name>
    <dbReference type="NCBI Taxonomy" id="456999"/>
    <lineage>
        <taxon>Eukaryota</taxon>
        <taxon>Fungi</taxon>
        <taxon>Dikarya</taxon>
        <taxon>Basidiomycota</taxon>
        <taxon>Agaricomycotina</taxon>
        <taxon>Agaricomycetes</taxon>
        <taxon>Cantharellales</taxon>
        <taxon>Ceratobasidiaceae</taxon>
        <taxon>Rhizoctonia</taxon>
    </lineage>
</organism>
<accession>A0A8H7H0S7</accession>
<gene>
    <name evidence="7" type="ORF">RHS04_09572</name>
</gene>
<evidence type="ECO:0000256" key="6">
    <source>
        <dbReference type="SAM" id="Phobius"/>
    </source>
</evidence>
<dbReference type="AlphaFoldDB" id="A0A8H7H0S7"/>
<evidence type="ECO:0000313" key="7">
    <source>
        <dbReference type="EMBL" id="KAF8666633.1"/>
    </source>
</evidence>
<dbReference type="GO" id="GO:0008506">
    <property type="term" value="F:sucrose:proton symporter activity"/>
    <property type="evidence" value="ECO:0007669"/>
    <property type="project" value="TreeGrafter"/>
</dbReference>
<comment type="caution">
    <text evidence="7">The sequence shown here is derived from an EMBL/GenBank/DDBJ whole genome shotgun (WGS) entry which is preliminary data.</text>
</comment>
<feature type="transmembrane region" description="Helical" evidence="6">
    <location>
        <begin position="399"/>
        <end position="420"/>
    </location>
</feature>
<keyword evidence="4 6" id="KW-1133">Transmembrane helix</keyword>
<feature type="transmembrane region" description="Helical" evidence="6">
    <location>
        <begin position="220"/>
        <end position="243"/>
    </location>
</feature>
<dbReference type="InterPro" id="IPR036259">
    <property type="entry name" value="MFS_trans_sf"/>
</dbReference>
<feature type="transmembrane region" description="Helical" evidence="6">
    <location>
        <begin position="188"/>
        <end position="208"/>
    </location>
</feature>
<feature type="transmembrane region" description="Helical" evidence="6">
    <location>
        <begin position="345"/>
        <end position="364"/>
    </location>
</feature>
<name>A0A8H7H0S7_9AGAM</name>
<dbReference type="Gene3D" id="1.20.1250.20">
    <property type="entry name" value="MFS general substrate transporter like domains"/>
    <property type="match status" value="1"/>
</dbReference>
<reference evidence="7" key="1">
    <citation type="submission" date="2020-09" db="EMBL/GenBank/DDBJ databases">
        <title>Comparative genome analyses of four rice-infecting Rhizoctonia solani isolates reveal extensive enrichment of homogalacturonan modification genes.</title>
        <authorList>
            <person name="Lee D.-Y."/>
            <person name="Jeon J."/>
            <person name="Kim K.-T."/>
            <person name="Cheong K."/>
            <person name="Song H."/>
            <person name="Choi G."/>
            <person name="Ko J."/>
            <person name="Opiyo S.O."/>
            <person name="Zuo S."/>
            <person name="Madhav S."/>
            <person name="Lee Y.-H."/>
            <person name="Wang G.-L."/>
        </authorList>
    </citation>
    <scope>NUCLEOTIDE SEQUENCE</scope>
    <source>
        <strain evidence="7">AG1-IA YN-7</strain>
    </source>
</reference>
<keyword evidence="2" id="KW-0813">Transport</keyword>
<feature type="transmembrane region" description="Helical" evidence="6">
    <location>
        <begin position="20"/>
        <end position="41"/>
    </location>
</feature>
<dbReference type="EMBL" id="JACYCC010000398">
    <property type="protein sequence ID" value="KAF8666633.1"/>
    <property type="molecule type" value="Genomic_DNA"/>
</dbReference>